<proteinExistence type="predicted"/>
<gene>
    <name evidence="1" type="ORF">LOK49_LG03G00740</name>
</gene>
<protein>
    <submittedName>
        <fullName evidence="1">Nudix hydrolase 1</fullName>
    </submittedName>
</protein>
<dbReference type="Proteomes" id="UP001060215">
    <property type="component" value="Chromosome 6"/>
</dbReference>
<name>A0ACC0IHR1_9ERIC</name>
<sequence>MLPNQQALVLGQGINYAGGIPNASLVVGISSIPRREIRQSQRQRQGQLNLKCENNNPSGSVIRYSYNNNNTSKLGTVSPSTVAVPQVGVAVFLIKGNKLLLGRRLTPIGRDSYFPPGGHLEFGHFSLSLSLFNWGESFEECAAREVKEETGLDIHNIEFLTVANDIFSDGANPPEHRVVIFMRALPILPVPDHDQVPQNHEPEKCGGWDWYDWNNLPKPLFVQLENMLQGGFNPFPADQK</sequence>
<evidence type="ECO:0000313" key="1">
    <source>
        <dbReference type="EMBL" id="KAI8024450.1"/>
    </source>
</evidence>
<keyword evidence="2" id="KW-1185">Reference proteome</keyword>
<accession>A0ACC0IHR1</accession>
<dbReference type="EMBL" id="CM045763">
    <property type="protein sequence ID" value="KAI8024450.1"/>
    <property type="molecule type" value="Genomic_DNA"/>
</dbReference>
<organism evidence="1 2">
    <name type="scientific">Camellia lanceoleosa</name>
    <dbReference type="NCBI Taxonomy" id="1840588"/>
    <lineage>
        <taxon>Eukaryota</taxon>
        <taxon>Viridiplantae</taxon>
        <taxon>Streptophyta</taxon>
        <taxon>Embryophyta</taxon>
        <taxon>Tracheophyta</taxon>
        <taxon>Spermatophyta</taxon>
        <taxon>Magnoliopsida</taxon>
        <taxon>eudicotyledons</taxon>
        <taxon>Gunneridae</taxon>
        <taxon>Pentapetalae</taxon>
        <taxon>asterids</taxon>
        <taxon>Ericales</taxon>
        <taxon>Theaceae</taxon>
        <taxon>Camellia</taxon>
    </lineage>
</organism>
<reference evidence="1 2" key="1">
    <citation type="journal article" date="2022" name="Plant J.">
        <title>Chromosome-level genome of Camellia lanceoleosa provides a valuable resource for understanding genome evolution and self-incompatibility.</title>
        <authorList>
            <person name="Gong W."/>
            <person name="Xiao S."/>
            <person name="Wang L."/>
            <person name="Liao Z."/>
            <person name="Chang Y."/>
            <person name="Mo W."/>
            <person name="Hu G."/>
            <person name="Li W."/>
            <person name="Zhao G."/>
            <person name="Zhu H."/>
            <person name="Hu X."/>
            <person name="Ji K."/>
            <person name="Xiang X."/>
            <person name="Song Q."/>
            <person name="Yuan D."/>
            <person name="Jin S."/>
            <person name="Zhang L."/>
        </authorList>
    </citation>
    <scope>NUCLEOTIDE SEQUENCE [LARGE SCALE GENOMIC DNA]</scope>
    <source>
        <strain evidence="1">SQ_2022a</strain>
    </source>
</reference>
<keyword evidence="1" id="KW-0378">Hydrolase</keyword>
<evidence type="ECO:0000313" key="2">
    <source>
        <dbReference type="Proteomes" id="UP001060215"/>
    </source>
</evidence>
<comment type="caution">
    <text evidence="1">The sequence shown here is derived from an EMBL/GenBank/DDBJ whole genome shotgun (WGS) entry which is preliminary data.</text>
</comment>